<dbReference type="Proteomes" id="UP001059380">
    <property type="component" value="Chromosome"/>
</dbReference>
<reference evidence="2" key="1">
    <citation type="submission" date="2021-04" db="EMBL/GenBank/DDBJ databases">
        <title>Phylogenetic analysis of Acidobacteriaceae.</title>
        <authorList>
            <person name="Qiu L."/>
            <person name="Zhang Q."/>
        </authorList>
    </citation>
    <scope>NUCLEOTIDE SEQUENCE</scope>
    <source>
        <strain evidence="2">DSM 25168</strain>
    </source>
</reference>
<gene>
    <name evidence="2" type="ORF">MOP44_14545</name>
</gene>
<proteinExistence type="predicted"/>
<evidence type="ECO:0000313" key="3">
    <source>
        <dbReference type="Proteomes" id="UP001059380"/>
    </source>
</evidence>
<dbReference type="RefSeq" id="WP_260790708.1">
    <property type="nucleotide sequence ID" value="NZ_CP093313.1"/>
</dbReference>
<feature type="region of interest" description="Disordered" evidence="1">
    <location>
        <begin position="82"/>
        <end position="101"/>
    </location>
</feature>
<dbReference type="KEGG" id="orp:MOP44_14545"/>
<accession>A0A9J7BHB8</accession>
<evidence type="ECO:0000256" key="1">
    <source>
        <dbReference type="SAM" id="MobiDB-lite"/>
    </source>
</evidence>
<sequence length="117" mass="12686">MISAQKENPMPLLEITQTRHVSASIRLTDSTALLVDQYAAFIKAPADNVVEESLKHVFAKDRDFQEYLKSPQAQRITPTLRVRRGNANDGAEATTKKPVSVAPMAPQTAAVAAGLKA</sequence>
<dbReference type="EMBL" id="CP093313">
    <property type="protein sequence ID" value="UWZ81803.1"/>
    <property type="molecule type" value="Genomic_DNA"/>
</dbReference>
<name>A0A9J7BHB8_9BACT</name>
<organism evidence="2 3">
    <name type="scientific">Occallatibacter riparius</name>
    <dbReference type="NCBI Taxonomy" id="1002689"/>
    <lineage>
        <taxon>Bacteria</taxon>
        <taxon>Pseudomonadati</taxon>
        <taxon>Acidobacteriota</taxon>
        <taxon>Terriglobia</taxon>
        <taxon>Terriglobales</taxon>
        <taxon>Acidobacteriaceae</taxon>
        <taxon>Occallatibacter</taxon>
    </lineage>
</organism>
<protein>
    <submittedName>
        <fullName evidence="2">Uncharacterized protein</fullName>
    </submittedName>
</protein>
<evidence type="ECO:0000313" key="2">
    <source>
        <dbReference type="EMBL" id="UWZ81803.1"/>
    </source>
</evidence>
<keyword evidence="3" id="KW-1185">Reference proteome</keyword>
<dbReference type="AlphaFoldDB" id="A0A9J7BHB8"/>